<name>A0ACC0HE12_9ERIC</name>
<sequence>MNFGSGGSSLAVSVVYEVRDPRVAGTGLGKEEDMHRVLIQNNKRARIMLQVPSVGFMKSISNSDLHRPSINLNVMWDQAQFKGLIGGLNHIRSEWKQDEAQITKYQSPVKMRQK</sequence>
<proteinExistence type="predicted"/>
<gene>
    <name evidence="1" type="ORF">LOK49_LG06G01877</name>
</gene>
<dbReference type="Proteomes" id="UP001060215">
    <property type="component" value="Chromosome 5"/>
</dbReference>
<comment type="caution">
    <text evidence="1">The sequence shown here is derived from an EMBL/GenBank/DDBJ whole genome shotgun (WGS) entry which is preliminary data.</text>
</comment>
<organism evidence="1 2">
    <name type="scientific">Camellia lanceoleosa</name>
    <dbReference type="NCBI Taxonomy" id="1840588"/>
    <lineage>
        <taxon>Eukaryota</taxon>
        <taxon>Viridiplantae</taxon>
        <taxon>Streptophyta</taxon>
        <taxon>Embryophyta</taxon>
        <taxon>Tracheophyta</taxon>
        <taxon>Spermatophyta</taxon>
        <taxon>Magnoliopsida</taxon>
        <taxon>eudicotyledons</taxon>
        <taxon>Gunneridae</taxon>
        <taxon>Pentapetalae</taxon>
        <taxon>asterids</taxon>
        <taxon>Ericales</taxon>
        <taxon>Theaceae</taxon>
        <taxon>Camellia</taxon>
    </lineage>
</organism>
<reference evidence="1 2" key="1">
    <citation type="journal article" date="2022" name="Plant J.">
        <title>Chromosome-level genome of Camellia lanceoleosa provides a valuable resource for understanding genome evolution and self-incompatibility.</title>
        <authorList>
            <person name="Gong W."/>
            <person name="Xiao S."/>
            <person name="Wang L."/>
            <person name="Liao Z."/>
            <person name="Chang Y."/>
            <person name="Mo W."/>
            <person name="Hu G."/>
            <person name="Li W."/>
            <person name="Zhao G."/>
            <person name="Zhu H."/>
            <person name="Hu X."/>
            <person name="Ji K."/>
            <person name="Xiang X."/>
            <person name="Song Q."/>
            <person name="Yuan D."/>
            <person name="Jin S."/>
            <person name="Zhang L."/>
        </authorList>
    </citation>
    <scope>NUCLEOTIDE SEQUENCE [LARGE SCALE GENOMIC DNA]</scope>
    <source>
        <strain evidence="1">SQ_2022a</strain>
    </source>
</reference>
<accession>A0ACC0HE12</accession>
<protein>
    <submittedName>
        <fullName evidence="1">Uncharacterized protein</fullName>
    </submittedName>
</protein>
<dbReference type="EMBL" id="CM045762">
    <property type="protein sequence ID" value="KAI8010136.1"/>
    <property type="molecule type" value="Genomic_DNA"/>
</dbReference>
<evidence type="ECO:0000313" key="2">
    <source>
        <dbReference type="Proteomes" id="UP001060215"/>
    </source>
</evidence>
<keyword evidence="2" id="KW-1185">Reference proteome</keyword>
<evidence type="ECO:0000313" key="1">
    <source>
        <dbReference type="EMBL" id="KAI8010136.1"/>
    </source>
</evidence>